<dbReference type="PANTHER" id="PTHR10151:SF77">
    <property type="entry name" value="ECTONUCLEOTIDE PYROPHOSPHATASE_PHOSPHODIESTERASE FAMILY MEMBER 1"/>
    <property type="match status" value="1"/>
</dbReference>
<dbReference type="GO" id="GO:0046872">
    <property type="term" value="F:metal ion binding"/>
    <property type="evidence" value="ECO:0007669"/>
    <property type="project" value="InterPro"/>
</dbReference>
<evidence type="ECO:0000313" key="7">
    <source>
        <dbReference type="Ensembl" id="ENSATEP00000037989.1"/>
    </source>
</evidence>
<dbReference type="InterPro" id="IPR044925">
    <property type="entry name" value="His-Me_finger_sf"/>
</dbReference>
<dbReference type="GO" id="GO:0009143">
    <property type="term" value="P:nucleoside triphosphate catabolic process"/>
    <property type="evidence" value="ECO:0007669"/>
    <property type="project" value="TreeGrafter"/>
</dbReference>
<dbReference type="GO" id="GO:0030500">
    <property type="term" value="P:regulation of bone mineralization"/>
    <property type="evidence" value="ECO:0007669"/>
    <property type="project" value="Ensembl"/>
</dbReference>
<dbReference type="SUPFAM" id="SSF53649">
    <property type="entry name" value="Alkaline phosphatase-like"/>
    <property type="match status" value="1"/>
</dbReference>
<evidence type="ECO:0000259" key="6">
    <source>
        <dbReference type="SMART" id="SM00892"/>
    </source>
</evidence>
<evidence type="ECO:0000256" key="3">
    <source>
        <dbReference type="SAM" id="MobiDB-lite"/>
    </source>
</evidence>
<feature type="region of interest" description="Disordered" evidence="3">
    <location>
        <begin position="1"/>
        <end position="28"/>
    </location>
</feature>
<dbReference type="Gene3D" id="3.40.720.10">
    <property type="entry name" value="Alkaline Phosphatase, subunit A"/>
    <property type="match status" value="1"/>
</dbReference>
<dbReference type="OrthoDB" id="415411at2759"/>
<evidence type="ECO:0000256" key="1">
    <source>
        <dbReference type="ARBA" id="ARBA00022801"/>
    </source>
</evidence>
<evidence type="ECO:0000313" key="8">
    <source>
        <dbReference type="Proteomes" id="UP000265040"/>
    </source>
</evidence>
<dbReference type="GO" id="GO:0045599">
    <property type="term" value="P:negative regulation of fat cell differentiation"/>
    <property type="evidence" value="ECO:0007669"/>
    <property type="project" value="TreeGrafter"/>
</dbReference>
<dbReference type="InterPro" id="IPR044929">
    <property type="entry name" value="DNA/RNA_non-sp_Endonuclease_sf"/>
</dbReference>
<dbReference type="InParanoid" id="A0A7N5ZRS5"/>
<dbReference type="InterPro" id="IPR017850">
    <property type="entry name" value="Alkaline_phosphatase_core_sf"/>
</dbReference>
<dbReference type="GO" id="GO:0009986">
    <property type="term" value="C:cell surface"/>
    <property type="evidence" value="ECO:0007669"/>
    <property type="project" value="TreeGrafter"/>
</dbReference>
<keyword evidence="4" id="KW-0812">Transmembrane</keyword>
<evidence type="ECO:0000259" key="5">
    <source>
        <dbReference type="SMART" id="SM00477"/>
    </source>
</evidence>
<feature type="compositionally biased region" description="Polar residues" evidence="3">
    <location>
        <begin position="16"/>
        <end position="28"/>
    </location>
</feature>
<feature type="domain" description="ENPP1-3/EXOG-like endonuclease/phosphodiesterase" evidence="5">
    <location>
        <begin position="561"/>
        <end position="785"/>
    </location>
</feature>
<dbReference type="GO" id="GO:0004528">
    <property type="term" value="F:phosphodiesterase I activity"/>
    <property type="evidence" value="ECO:0007669"/>
    <property type="project" value="TreeGrafter"/>
</dbReference>
<feature type="domain" description="DNA/RNA non-specific endonuclease/pyrophosphatase/phosphodiesterase" evidence="6">
    <location>
        <begin position="560"/>
        <end position="785"/>
    </location>
</feature>
<dbReference type="GeneTree" id="ENSGT00940000156034"/>
<keyword evidence="8" id="KW-1185">Reference proteome</keyword>
<dbReference type="FunFam" id="3.40.720.10:FF:000145">
    <property type="entry name" value="Uncharacterized protein"/>
    <property type="match status" value="1"/>
</dbReference>
<reference evidence="7" key="1">
    <citation type="submission" date="2021-04" db="EMBL/GenBank/DDBJ databases">
        <authorList>
            <consortium name="Wellcome Sanger Institute Data Sharing"/>
        </authorList>
    </citation>
    <scope>NUCLEOTIDE SEQUENCE [LARGE SCALE GENOMIC DNA]</scope>
</reference>
<dbReference type="CDD" id="cd00091">
    <property type="entry name" value="NUC"/>
    <property type="match status" value="1"/>
</dbReference>
<dbReference type="Proteomes" id="UP000265040">
    <property type="component" value="Chromosome 24"/>
</dbReference>
<dbReference type="SMART" id="SM00477">
    <property type="entry name" value="NUC"/>
    <property type="match status" value="1"/>
</dbReference>
<dbReference type="Ensembl" id="ENSATET00000042541.2">
    <property type="protein sequence ID" value="ENSATEP00000037989.1"/>
    <property type="gene ID" value="ENSATEG00000016939.3"/>
</dbReference>
<keyword evidence="4" id="KW-0472">Membrane</keyword>
<name>A0A7N5ZRS5_ANATE</name>
<dbReference type="CDD" id="cd16018">
    <property type="entry name" value="Enpp"/>
    <property type="match status" value="1"/>
</dbReference>
<dbReference type="GO" id="GO:0030505">
    <property type="term" value="P:inorganic diphosphate transport"/>
    <property type="evidence" value="ECO:0007669"/>
    <property type="project" value="TreeGrafter"/>
</dbReference>
<protein>
    <recommendedName>
        <fullName evidence="9">Ectonucleotide pyrophosphatase/phosphodiesterase 1</fullName>
    </recommendedName>
</protein>
<dbReference type="SMART" id="SM00892">
    <property type="entry name" value="Endonuclease_NS"/>
    <property type="match status" value="1"/>
</dbReference>
<reference evidence="7" key="3">
    <citation type="submission" date="2025-09" db="UniProtKB">
        <authorList>
            <consortium name="Ensembl"/>
        </authorList>
    </citation>
    <scope>IDENTIFICATION</scope>
</reference>
<dbReference type="GeneID" id="113149098"/>
<dbReference type="InterPro" id="IPR002591">
    <property type="entry name" value="Phosphodiest/P_Trfase"/>
</dbReference>
<feature type="transmembrane region" description="Helical" evidence="4">
    <location>
        <begin position="40"/>
        <end position="60"/>
    </location>
</feature>
<dbReference type="InterPro" id="IPR001604">
    <property type="entry name" value="Endo_G_ENPP1-like_dom"/>
</dbReference>
<gene>
    <name evidence="7" type="primary">ENPP1</name>
</gene>
<dbReference type="GO" id="GO:0003676">
    <property type="term" value="F:nucleic acid binding"/>
    <property type="evidence" value="ECO:0007669"/>
    <property type="project" value="InterPro"/>
</dbReference>
<dbReference type="GO" id="GO:0055062">
    <property type="term" value="P:phosphate ion homeostasis"/>
    <property type="evidence" value="ECO:0007669"/>
    <property type="project" value="Ensembl"/>
</dbReference>
<dbReference type="PANTHER" id="PTHR10151">
    <property type="entry name" value="ECTONUCLEOTIDE PYROPHOSPHATASE/PHOSPHODIESTERASE"/>
    <property type="match status" value="1"/>
</dbReference>
<accession>A0A7N5ZRS5</accession>
<keyword evidence="2" id="KW-0325">Glycoprotein</keyword>
<dbReference type="InterPro" id="IPR020821">
    <property type="entry name" value="ENPP1-3/EXOG-like_nuc-like"/>
</dbReference>
<keyword evidence="1" id="KW-0378">Hydrolase</keyword>
<dbReference type="GO" id="GO:0046034">
    <property type="term" value="P:ATP metabolic process"/>
    <property type="evidence" value="ECO:0007669"/>
    <property type="project" value="TreeGrafter"/>
</dbReference>
<proteinExistence type="predicted"/>
<dbReference type="Pfam" id="PF01663">
    <property type="entry name" value="Phosphodiest"/>
    <property type="match status" value="1"/>
</dbReference>
<dbReference type="Gene3D" id="3.40.570.10">
    <property type="entry name" value="Extracellular Endonuclease, subunit A"/>
    <property type="match status" value="1"/>
</dbReference>
<reference evidence="7" key="2">
    <citation type="submission" date="2025-08" db="UniProtKB">
        <authorList>
            <consortium name="Ensembl"/>
        </authorList>
    </citation>
    <scope>IDENTIFICATION</scope>
</reference>
<evidence type="ECO:0000256" key="2">
    <source>
        <dbReference type="ARBA" id="ARBA00023180"/>
    </source>
</evidence>
<sequence>MEATKGESAEQAATLFGTQEMESQRRNTASGKKWSNRWKIIAGVLLLCLLVIILAVVLSLRSSSGGRGEGDLWLEQYNENNQLHCPLGFSKPPLILVSLDGFRAEYLKDHGSHLPVINKLRRVGTTTPHMRPAYPTKTFPNHYAIVTGLYPESHGIVDNKMYDVTRNAFFSLKTNEKLNPKWYQGEPVWITAMRQNLKTGTFFWPGSDVAINGTLPNYYKMYDKSIPFEKRVSTLLEWLSLPEGQRPDFYTLYLDEPDSSGHYYGPESSQVVSALKNVDTILGKLLYGLAERNLQHCVNLIVVSDHGMEEASCEKAAYVSTYQDDTHSFSVIQGPAARIRPTRLPEDYFSFDYEGLVKNLSCRTPDQPMRPYLKENLPKRMHFANNVRIERGHLYMKLGWQAALNNYEIKYCKGGFHGSDNLFTNMQAIFIGYGPGFKSTTVVPTFENIELYNLMCDLLGVRPAPNNGTHGSLNHLLNRPVHRPGYPAALSYETPCEASSPTPTDNLQCTCASQTQAMETNMNVRLLAINSSAKANLQRLHSPFGTPQVVQQDASFCLLYHSDYVNGYNKKRLMPLWVSYTIQPLARLQPLSPESQACVRADVRIPPTASQMCLRYRSNPVLSYGLLHPPNLSLNGHEADSLITSNMAPMFPAFKDVWIHIHDVLLLKYSQELNGVNVMSGPIFDEDYDGNVDAFKTLSGNEAPIPTHFFVILTSCRNSTFSPVNCKGPLKAKSFILPHRPDYTETCANGSDLKWVEDWLKFHTARVRDIELLTGLSFYHNRISVEETLQLKTFLQTS</sequence>
<dbReference type="GO" id="GO:0004551">
    <property type="term" value="F:dinucleotide phosphatase activity"/>
    <property type="evidence" value="ECO:0007669"/>
    <property type="project" value="TreeGrafter"/>
</dbReference>
<dbReference type="SUPFAM" id="SSF54060">
    <property type="entry name" value="His-Me finger endonucleases"/>
    <property type="match status" value="1"/>
</dbReference>
<evidence type="ECO:0008006" key="9">
    <source>
        <dbReference type="Google" id="ProtNLM"/>
    </source>
</evidence>
<dbReference type="FunCoup" id="A0A7N5ZRS5">
    <property type="interactions" value="364"/>
</dbReference>
<evidence type="ECO:0000256" key="4">
    <source>
        <dbReference type="SAM" id="Phobius"/>
    </source>
</evidence>
<dbReference type="AlphaFoldDB" id="A0A7N5ZRS5"/>
<keyword evidence="4" id="KW-1133">Transmembrane helix</keyword>
<organism evidence="7 8">
    <name type="scientific">Anabas testudineus</name>
    <name type="common">Climbing perch</name>
    <name type="synonym">Anthias testudineus</name>
    <dbReference type="NCBI Taxonomy" id="64144"/>
    <lineage>
        <taxon>Eukaryota</taxon>
        <taxon>Metazoa</taxon>
        <taxon>Chordata</taxon>
        <taxon>Craniata</taxon>
        <taxon>Vertebrata</taxon>
        <taxon>Euteleostomi</taxon>
        <taxon>Actinopterygii</taxon>
        <taxon>Neopterygii</taxon>
        <taxon>Teleostei</taxon>
        <taxon>Neoteleostei</taxon>
        <taxon>Acanthomorphata</taxon>
        <taxon>Anabantaria</taxon>
        <taxon>Anabantiformes</taxon>
        <taxon>Anabantoidei</taxon>
        <taxon>Anabantidae</taxon>
        <taxon>Anabas</taxon>
    </lineage>
</organism>
<dbReference type="RefSeq" id="XP_026196732.1">
    <property type="nucleotide sequence ID" value="XM_026340947.1"/>
</dbReference>